<gene>
    <name evidence="6" type="ORF">BJ322DRAFT_308327</name>
</gene>
<feature type="compositionally biased region" description="Low complexity" evidence="5">
    <location>
        <begin position="1283"/>
        <end position="1303"/>
    </location>
</feature>
<dbReference type="Proteomes" id="UP000736335">
    <property type="component" value="Unassembled WGS sequence"/>
</dbReference>
<keyword evidence="7" id="KW-1185">Reference proteome</keyword>
<dbReference type="GO" id="GO:0008440">
    <property type="term" value="F:inositol-1,4,5-trisphosphate 3-kinase activity"/>
    <property type="evidence" value="ECO:0007669"/>
    <property type="project" value="TreeGrafter"/>
</dbReference>
<feature type="compositionally biased region" description="Polar residues" evidence="5">
    <location>
        <begin position="16"/>
        <end position="34"/>
    </location>
</feature>
<proteinExistence type="inferred from homology"/>
<dbReference type="EC" id="2.7.-.-" evidence="4"/>
<dbReference type="OrthoDB" id="2573163at2759"/>
<evidence type="ECO:0000256" key="1">
    <source>
        <dbReference type="ARBA" id="ARBA00007374"/>
    </source>
</evidence>
<feature type="compositionally biased region" description="Polar residues" evidence="5">
    <location>
        <begin position="549"/>
        <end position="564"/>
    </location>
</feature>
<feature type="compositionally biased region" description="Low complexity" evidence="5">
    <location>
        <begin position="1118"/>
        <end position="1127"/>
    </location>
</feature>
<evidence type="ECO:0000256" key="3">
    <source>
        <dbReference type="ARBA" id="ARBA00022777"/>
    </source>
</evidence>
<dbReference type="SUPFAM" id="SSF56104">
    <property type="entry name" value="SAICAR synthase-like"/>
    <property type="match status" value="1"/>
</dbReference>
<dbReference type="GO" id="GO:0032958">
    <property type="term" value="P:inositol phosphate biosynthetic process"/>
    <property type="evidence" value="ECO:0007669"/>
    <property type="project" value="InterPro"/>
</dbReference>
<keyword evidence="3 4" id="KW-0418">Kinase</keyword>
<feature type="compositionally biased region" description="Polar residues" evidence="5">
    <location>
        <begin position="363"/>
        <end position="386"/>
    </location>
</feature>
<feature type="compositionally biased region" description="Basic residues" evidence="5">
    <location>
        <begin position="1100"/>
        <end position="1116"/>
    </location>
</feature>
<evidence type="ECO:0000313" key="7">
    <source>
        <dbReference type="Proteomes" id="UP000736335"/>
    </source>
</evidence>
<feature type="compositionally biased region" description="Acidic residues" evidence="5">
    <location>
        <begin position="397"/>
        <end position="406"/>
    </location>
</feature>
<comment type="caution">
    <text evidence="6">The sequence shown here is derived from an EMBL/GenBank/DDBJ whole genome shotgun (WGS) entry which is preliminary data.</text>
</comment>
<dbReference type="InterPro" id="IPR005522">
    <property type="entry name" value="IPK"/>
</dbReference>
<dbReference type="PANTHER" id="PTHR12400:SF21">
    <property type="entry name" value="KINASE"/>
    <property type="match status" value="1"/>
</dbReference>
<reference evidence="6" key="1">
    <citation type="journal article" date="2020" name="Nat. Commun.">
        <title>Large-scale genome sequencing of mycorrhizal fungi provides insights into the early evolution of symbiotic traits.</title>
        <authorList>
            <person name="Miyauchi S."/>
            <person name="Kiss E."/>
            <person name="Kuo A."/>
            <person name="Drula E."/>
            <person name="Kohler A."/>
            <person name="Sanchez-Garcia M."/>
            <person name="Morin E."/>
            <person name="Andreopoulos B."/>
            <person name="Barry K.W."/>
            <person name="Bonito G."/>
            <person name="Buee M."/>
            <person name="Carver A."/>
            <person name="Chen C."/>
            <person name="Cichocki N."/>
            <person name="Clum A."/>
            <person name="Culley D."/>
            <person name="Crous P.W."/>
            <person name="Fauchery L."/>
            <person name="Girlanda M."/>
            <person name="Hayes R.D."/>
            <person name="Keri Z."/>
            <person name="LaButti K."/>
            <person name="Lipzen A."/>
            <person name="Lombard V."/>
            <person name="Magnuson J."/>
            <person name="Maillard F."/>
            <person name="Murat C."/>
            <person name="Nolan M."/>
            <person name="Ohm R.A."/>
            <person name="Pangilinan J."/>
            <person name="Pereira M.F."/>
            <person name="Perotto S."/>
            <person name="Peter M."/>
            <person name="Pfister S."/>
            <person name="Riley R."/>
            <person name="Sitrit Y."/>
            <person name="Stielow J.B."/>
            <person name="Szollosi G."/>
            <person name="Zifcakova L."/>
            <person name="Stursova M."/>
            <person name="Spatafora J.W."/>
            <person name="Tedersoo L."/>
            <person name="Vaario L.M."/>
            <person name="Yamada A."/>
            <person name="Yan M."/>
            <person name="Wang P."/>
            <person name="Xu J."/>
            <person name="Bruns T."/>
            <person name="Baldrian P."/>
            <person name="Vilgalys R."/>
            <person name="Dunand C."/>
            <person name="Henrissat B."/>
            <person name="Grigoriev I.V."/>
            <person name="Hibbett D."/>
            <person name="Nagy L.G."/>
            <person name="Martin F.M."/>
        </authorList>
    </citation>
    <scope>NUCLEOTIDE SEQUENCE</scope>
    <source>
        <strain evidence="6">UH-Tt-Lm1</strain>
    </source>
</reference>
<feature type="compositionally biased region" description="Low complexity" evidence="5">
    <location>
        <begin position="64"/>
        <end position="83"/>
    </location>
</feature>
<feature type="region of interest" description="Disordered" evidence="5">
    <location>
        <begin position="345"/>
        <end position="413"/>
    </location>
</feature>
<keyword evidence="2 4" id="KW-0808">Transferase</keyword>
<feature type="compositionally biased region" description="Pro residues" evidence="5">
    <location>
        <begin position="1"/>
        <end position="11"/>
    </location>
</feature>
<dbReference type="PANTHER" id="PTHR12400">
    <property type="entry name" value="INOSITOL POLYPHOSPHATE KINASE"/>
    <property type="match status" value="1"/>
</dbReference>
<dbReference type="GO" id="GO:0005634">
    <property type="term" value="C:nucleus"/>
    <property type="evidence" value="ECO:0007669"/>
    <property type="project" value="TreeGrafter"/>
</dbReference>
<feature type="compositionally biased region" description="Low complexity" evidence="5">
    <location>
        <begin position="213"/>
        <end position="224"/>
    </location>
</feature>
<feature type="region of interest" description="Disordered" evidence="5">
    <location>
        <begin position="1281"/>
        <end position="1310"/>
    </location>
</feature>
<feature type="compositionally biased region" description="Acidic residues" evidence="5">
    <location>
        <begin position="584"/>
        <end position="594"/>
    </location>
</feature>
<name>A0A9P6H5Q0_9AGAM</name>
<dbReference type="GO" id="GO:0005737">
    <property type="term" value="C:cytoplasm"/>
    <property type="evidence" value="ECO:0007669"/>
    <property type="project" value="TreeGrafter"/>
</dbReference>
<feature type="region of interest" description="Disordered" evidence="5">
    <location>
        <begin position="1"/>
        <end position="242"/>
    </location>
</feature>
<dbReference type="GO" id="GO:0046854">
    <property type="term" value="P:phosphatidylinositol phosphate biosynthetic process"/>
    <property type="evidence" value="ECO:0007669"/>
    <property type="project" value="TreeGrafter"/>
</dbReference>
<feature type="compositionally biased region" description="Low complexity" evidence="5">
    <location>
        <begin position="110"/>
        <end position="127"/>
    </location>
</feature>
<organism evidence="6 7">
    <name type="scientific">Thelephora terrestris</name>
    <dbReference type="NCBI Taxonomy" id="56493"/>
    <lineage>
        <taxon>Eukaryota</taxon>
        <taxon>Fungi</taxon>
        <taxon>Dikarya</taxon>
        <taxon>Basidiomycota</taxon>
        <taxon>Agaricomycotina</taxon>
        <taxon>Agaricomycetes</taxon>
        <taxon>Thelephorales</taxon>
        <taxon>Thelephoraceae</taxon>
        <taxon>Thelephora</taxon>
    </lineage>
</organism>
<dbReference type="GO" id="GO:0000824">
    <property type="term" value="F:inositol-1,4,5,6-tetrakisphosphate 3-kinase activity"/>
    <property type="evidence" value="ECO:0007669"/>
    <property type="project" value="TreeGrafter"/>
</dbReference>
<reference evidence="6" key="2">
    <citation type="submission" date="2020-11" db="EMBL/GenBank/DDBJ databases">
        <authorList>
            <consortium name="DOE Joint Genome Institute"/>
            <person name="Kuo A."/>
            <person name="Miyauchi S."/>
            <person name="Kiss E."/>
            <person name="Drula E."/>
            <person name="Kohler A."/>
            <person name="Sanchez-Garcia M."/>
            <person name="Andreopoulos B."/>
            <person name="Barry K.W."/>
            <person name="Bonito G."/>
            <person name="Buee M."/>
            <person name="Carver A."/>
            <person name="Chen C."/>
            <person name="Cichocki N."/>
            <person name="Clum A."/>
            <person name="Culley D."/>
            <person name="Crous P.W."/>
            <person name="Fauchery L."/>
            <person name="Girlanda M."/>
            <person name="Hayes R."/>
            <person name="Keri Z."/>
            <person name="Labutti K."/>
            <person name="Lipzen A."/>
            <person name="Lombard V."/>
            <person name="Magnuson J."/>
            <person name="Maillard F."/>
            <person name="Morin E."/>
            <person name="Murat C."/>
            <person name="Nolan M."/>
            <person name="Ohm R."/>
            <person name="Pangilinan J."/>
            <person name="Pereira M."/>
            <person name="Perotto S."/>
            <person name="Peter M."/>
            <person name="Riley R."/>
            <person name="Sitrit Y."/>
            <person name="Stielow B."/>
            <person name="Szollosi G."/>
            <person name="Zifcakova L."/>
            <person name="Stursova M."/>
            <person name="Spatafora J.W."/>
            <person name="Tedersoo L."/>
            <person name="Vaario L.-M."/>
            <person name="Yamada A."/>
            <person name="Yan M."/>
            <person name="Wang P."/>
            <person name="Xu J."/>
            <person name="Bruns T."/>
            <person name="Baldrian P."/>
            <person name="Vilgalys R."/>
            <person name="Henrissat B."/>
            <person name="Grigoriev I.V."/>
            <person name="Hibbett D."/>
            <person name="Nagy L.G."/>
            <person name="Martin F.M."/>
        </authorList>
    </citation>
    <scope>NUCLEOTIDE SEQUENCE</scope>
    <source>
        <strain evidence="6">UH-Tt-Lm1</strain>
    </source>
</reference>
<dbReference type="Gene3D" id="3.30.470.160">
    <property type="entry name" value="Inositol polyphosphate kinase"/>
    <property type="match status" value="1"/>
</dbReference>
<feature type="region of interest" description="Disordered" evidence="5">
    <location>
        <begin position="529"/>
        <end position="594"/>
    </location>
</feature>
<dbReference type="EMBL" id="WIUZ02000017">
    <property type="protein sequence ID" value="KAF9780061.1"/>
    <property type="molecule type" value="Genomic_DNA"/>
</dbReference>
<feature type="compositionally biased region" description="Basic and acidic residues" evidence="5">
    <location>
        <begin position="184"/>
        <end position="202"/>
    </location>
</feature>
<feature type="region of interest" description="Disordered" evidence="5">
    <location>
        <begin position="886"/>
        <end position="907"/>
    </location>
</feature>
<feature type="compositionally biased region" description="Basic residues" evidence="5">
    <location>
        <begin position="818"/>
        <end position="828"/>
    </location>
</feature>
<evidence type="ECO:0000256" key="5">
    <source>
        <dbReference type="SAM" id="MobiDB-lite"/>
    </source>
</evidence>
<feature type="compositionally biased region" description="Basic and acidic residues" evidence="5">
    <location>
        <begin position="277"/>
        <end position="287"/>
    </location>
</feature>
<evidence type="ECO:0000313" key="6">
    <source>
        <dbReference type="EMBL" id="KAF9780061.1"/>
    </source>
</evidence>
<sequence>MDSPRPNPPSHFLPFTASSLPSGRVPSPTSQTSERVGDDGQYFSTTPTMHRKTPCKSPPIPRAPTVIVKSSSSPISTSVRTPRNSLSQRIPALPSYRSTSPIPLPRSRSRSSTDSSSSSSGSVPQSSQQHGMGRKVAASLDIFRETTSSADELDDAGKASIPRVTRRRVPTKRHPQSTEPEFSFFKRSEWPDRGSAATRREQSGGTRGRARTRGGSYSTSGTRSTTDDQRRKDRHHSVRENVIGDLLNWRADVLSDPYQDRGRPRKRSLDSKQPIDPVDHHPLHRNESPSFRHPRDFQYSSPSSSPVSSTDIALTSPIVPSAIIPDPPVPHQDALRSAIVQNSPYATEDEGDESSNWDDETVSDSGTTVSTNSPWPRSPSQGNASLSPVVKPSVHSDDEDGDDEDAGLVIPSRVRRPAAPPVLSSLPSYLSSFQEDDVQAEEVLPHHESLSRTLSNLSQESLPHIPLRPFRNQVGGHSAIYKFTKRAVCKPLVSRENLFYEAVEHEAPPLLGFIPRYLGVMLVTYRRVKSSEHSPTSSDDRKVRPPLHKSNTVTSLEPISTDNRLTPEVPSMAPRAITGPEPSFIEDDGGDTETEFPEVALDRNTHIIPHWLLMQNHADRKRLRAASMSHSHLPSDQRPYLSSAVGLGAISRRKFGDATLSTPDLGVETGFCPQPSPLSKHATLLSAAPTPGNSPKMSGRFLNTTGEYVYRTASAPPMTLDRVNSISPKPVCGFGGTGSTMVNTKLKDHIFSTILKKMTRQHRSPTGSFRKVSRVPGPAVMSDSALADNPSPVLKGRRWRMEKQGDAAETEGESRCGMTRRAHRKNSKVRTKIEAVAESRQSDELSFPEHGDVFHMELDSAEEDVHLKQTLGGSFLPLARKTRSLGPGPHVSVPPSRPSLAIPRGRCGSKTPVPLSRELSTHSASACANVSPSPISTTSSSPRQNHFILMEDLTGRLKKPCVLDLKMGTRQYGMDATPAKKRSQRKKCDRTTSRSLGVRVCGMQVWNNATQSYVTQNKYSGREIKKDDFASVLASFLHDGERLLVHQIPILLSKVYALAKIINRLKGYRFYGCSVLLIYDGDREVQDVLISQTCEQPCSRKRRGESLERRKHHQKHPSGSSGSSTSTLKTQQAFSADGEKADQDPHSASQLPTPLRRSHSEDLMLGSAGGRCHNSRPRKRGEVNLRIVDFAHTTTGQDWLPYPNPSMDKYSPEHYNAQFPRVEEVSSGNGYVADIDPVTGRIYARFPPHYPDQPDRGFLWGLKNVAETLESLWNQERLRRMKGSGTNSGSTTSPGSVHSSSSSAWDAEPLPPLSTYGKEIFAEIFGERDEDLGYISS</sequence>
<feature type="region of interest" description="Disordered" evidence="5">
    <location>
        <begin position="758"/>
        <end position="783"/>
    </location>
</feature>
<evidence type="ECO:0000256" key="4">
    <source>
        <dbReference type="RuleBase" id="RU363090"/>
    </source>
</evidence>
<feature type="region of interest" description="Disordered" evidence="5">
    <location>
        <begin position="1100"/>
        <end position="1158"/>
    </location>
</feature>
<feature type="compositionally biased region" description="Acidic residues" evidence="5">
    <location>
        <begin position="347"/>
        <end position="362"/>
    </location>
</feature>
<dbReference type="Pfam" id="PF03770">
    <property type="entry name" value="IPK"/>
    <property type="match status" value="1"/>
</dbReference>
<evidence type="ECO:0000256" key="2">
    <source>
        <dbReference type="ARBA" id="ARBA00022679"/>
    </source>
</evidence>
<feature type="compositionally biased region" description="Low complexity" evidence="5">
    <location>
        <begin position="300"/>
        <end position="309"/>
    </location>
</feature>
<feature type="region of interest" description="Disordered" evidence="5">
    <location>
        <begin position="803"/>
        <end position="828"/>
    </location>
</feature>
<feature type="compositionally biased region" description="Basic residues" evidence="5">
    <location>
        <begin position="164"/>
        <end position="175"/>
    </location>
</feature>
<feature type="region of interest" description="Disordered" evidence="5">
    <location>
        <begin position="255"/>
        <end position="312"/>
    </location>
</feature>
<feature type="compositionally biased region" description="Basic and acidic residues" evidence="5">
    <location>
        <begin position="258"/>
        <end position="270"/>
    </location>
</feature>
<dbReference type="InterPro" id="IPR038286">
    <property type="entry name" value="IPK_sf"/>
</dbReference>
<comment type="similarity">
    <text evidence="1 4">Belongs to the inositol phosphokinase (IPK) family.</text>
</comment>
<protein>
    <recommendedName>
        <fullName evidence="4">Kinase</fullName>
        <ecNumber evidence="4">2.7.-.-</ecNumber>
    </recommendedName>
</protein>
<accession>A0A9P6H5Q0</accession>